<evidence type="ECO:0000256" key="1">
    <source>
        <dbReference type="SAM" id="MobiDB-lite"/>
    </source>
</evidence>
<gene>
    <name evidence="2" type="ORF">LDJ79_05820</name>
</gene>
<evidence type="ECO:0000313" key="3">
    <source>
        <dbReference type="Proteomes" id="UP001199044"/>
    </source>
</evidence>
<dbReference type="Proteomes" id="UP001199044">
    <property type="component" value="Unassembled WGS sequence"/>
</dbReference>
<dbReference type="Pfam" id="PF04170">
    <property type="entry name" value="NlpE"/>
    <property type="match status" value="1"/>
</dbReference>
<dbReference type="PROSITE" id="PS51257">
    <property type="entry name" value="PROKAR_LIPOPROTEIN"/>
    <property type="match status" value="1"/>
</dbReference>
<dbReference type="InterPro" id="IPR007298">
    <property type="entry name" value="Cu-R_lipoprotein_NlpE"/>
</dbReference>
<dbReference type="Gene3D" id="2.40.128.640">
    <property type="match status" value="1"/>
</dbReference>
<organism evidence="2 3">
    <name type="scientific">Vibrio tritonius</name>
    <dbReference type="NCBI Taxonomy" id="1435069"/>
    <lineage>
        <taxon>Bacteria</taxon>
        <taxon>Pseudomonadati</taxon>
        <taxon>Pseudomonadota</taxon>
        <taxon>Gammaproteobacteria</taxon>
        <taxon>Vibrionales</taxon>
        <taxon>Vibrionaceae</taxon>
        <taxon>Vibrio</taxon>
    </lineage>
</organism>
<accession>A0ABS7YME3</accession>
<dbReference type="RefSeq" id="WP_225249919.1">
    <property type="nucleotide sequence ID" value="NZ_JAIWIU010000032.1"/>
</dbReference>
<keyword evidence="3" id="KW-1185">Reference proteome</keyword>
<name>A0ABS7YME3_9VIBR</name>
<dbReference type="EMBL" id="JAIWIU010000032">
    <property type="protein sequence ID" value="MCA2015619.1"/>
    <property type="molecule type" value="Genomic_DNA"/>
</dbReference>
<evidence type="ECO:0000313" key="2">
    <source>
        <dbReference type="EMBL" id="MCA2015619.1"/>
    </source>
</evidence>
<reference evidence="3" key="1">
    <citation type="submission" date="2023-07" db="EMBL/GenBank/DDBJ databases">
        <title>Molecular identification of indigenous halophilic bacteria isolated from red sea cost, biodegradation of synthetic dyes and assessment of degraded metabolite toxicity.</title>
        <authorList>
            <person name="Chaieb K."/>
            <person name="Altayb H.N."/>
        </authorList>
    </citation>
    <scope>NUCLEOTIDE SEQUENCE [LARGE SCALE GENOMIC DNA]</scope>
    <source>
        <strain evidence="3">K20</strain>
    </source>
</reference>
<proteinExistence type="predicted"/>
<sequence>MKKSIFALSALTIILAGCNDNAEKADTAAADQQPVAGSVQQNSEPAATGDITTSVEGSAPTAVDPLQQKTADLDWQGTYQGSLLGTDGKPVDTTITLNADQSFTMTQTVKGKEQKSEGKFAWDPEGTKLTLDDGQGKPAQYAIEDNTLIKLDAAGNRVAGDMASQYLLHKQ</sequence>
<feature type="compositionally biased region" description="Polar residues" evidence="1">
    <location>
        <begin position="38"/>
        <end position="56"/>
    </location>
</feature>
<comment type="caution">
    <text evidence="2">The sequence shown here is derived from an EMBL/GenBank/DDBJ whole genome shotgun (WGS) entry which is preliminary data.</text>
</comment>
<feature type="region of interest" description="Disordered" evidence="1">
    <location>
        <begin position="29"/>
        <end position="59"/>
    </location>
</feature>
<protein>
    <submittedName>
        <fullName evidence="2">Copper resistance protein NlpE N-terminal domain-containing protein</fullName>
    </submittedName>
</protein>